<sequence>MSGWFTLFTNCRYVLDGQLVDDHLVISDETGLILKREGYIGGEAVDLDDDIIAPGFLELHTNGANGFHFTHFEDDKSYSRKVDDIARYYATQGVTGFWATIPTVKGEEFQRILPSLAPRDIPRSASLLGAHVEGPYLHPTKKGAHNSTLFQSCTTPASSIYGSSNLSSSVKLATVAPELPSSSALIQDLTAQGIRVSMGHSTATLDDGLSGLKAGATCLTHTLNAMPAFASRDPGLAGIITLPPLHCPAPPYYTIIADGEHLHPNTVSLLYRSNPKRAITITDSIELASLPDGNHPGHAQIPFEQTKRGTRATIAGTDTLIGGCIPLQESVRNLMAWSGCGIAEAVGTVTENVAGLMGVDGQGGRGVLREGRRADLTVLSESGEVLQTWIAGYKVWDKEEDVSLAEDDKERRGAPCSGKSTLCAALSAHHNLTHFSLGADLRSLVSTSPSGPAANLRPLFTAAELEALRRTVQAGTLGPAHLTSRYVKQRVFPADCDVQRTRVLIDGFPRDAERWGVFKEVAKEVWAPSSRAVVVVLDVERDVAAERFVMRGRPGDVFERRFEEYRESIDGVVEAMRRDGLTICRVEKDKDMQEAVQELAELMG</sequence>
<comment type="caution">
    <text evidence="1">The sequence shown here is derived from an EMBL/GenBank/DDBJ whole genome shotgun (WGS) entry which is preliminary data.</text>
</comment>
<dbReference type="EMBL" id="JAPHNI010000122">
    <property type="protein sequence ID" value="KAJ8115783.1"/>
    <property type="molecule type" value="Genomic_DNA"/>
</dbReference>
<reference evidence="1" key="1">
    <citation type="submission" date="2022-11" db="EMBL/GenBank/DDBJ databases">
        <title>Genome Sequence of Boeremia exigua.</title>
        <authorList>
            <person name="Buettner E."/>
        </authorList>
    </citation>
    <scope>NUCLEOTIDE SEQUENCE</scope>
    <source>
        <strain evidence="1">CU02</strain>
    </source>
</reference>
<organism evidence="1 2">
    <name type="scientific">Boeremia exigua</name>
    <dbReference type="NCBI Taxonomy" id="749465"/>
    <lineage>
        <taxon>Eukaryota</taxon>
        <taxon>Fungi</taxon>
        <taxon>Dikarya</taxon>
        <taxon>Ascomycota</taxon>
        <taxon>Pezizomycotina</taxon>
        <taxon>Dothideomycetes</taxon>
        <taxon>Pleosporomycetidae</taxon>
        <taxon>Pleosporales</taxon>
        <taxon>Pleosporineae</taxon>
        <taxon>Didymellaceae</taxon>
        <taxon>Boeremia</taxon>
    </lineage>
</organism>
<evidence type="ECO:0000313" key="1">
    <source>
        <dbReference type="EMBL" id="KAJ8115783.1"/>
    </source>
</evidence>
<evidence type="ECO:0000313" key="2">
    <source>
        <dbReference type="Proteomes" id="UP001153331"/>
    </source>
</evidence>
<dbReference type="Proteomes" id="UP001153331">
    <property type="component" value="Unassembled WGS sequence"/>
</dbReference>
<name>A0ACC2IKX9_9PLEO</name>
<keyword evidence="2" id="KW-1185">Reference proteome</keyword>
<proteinExistence type="predicted"/>
<gene>
    <name evidence="1" type="ORF">OPT61_g2636</name>
</gene>
<protein>
    <submittedName>
        <fullName evidence="1">Uncharacterized protein</fullName>
    </submittedName>
</protein>
<accession>A0ACC2IKX9</accession>